<reference evidence="2 3" key="1">
    <citation type="submission" date="2019-09" db="EMBL/GenBank/DDBJ databases">
        <title>Taxonomy of Antarctic Massilia spp.: description of Massilia rubra sp. nov., Massilia aquatica sp. nov., Massilia mucilaginosa sp. nov., Massilia frigida sp. nov. isolated from streams, lakes and regoliths.</title>
        <authorList>
            <person name="Holochova P."/>
            <person name="Sedlacek I."/>
            <person name="Kralova S."/>
            <person name="Maslanova I."/>
            <person name="Busse H.-J."/>
            <person name="Stankova E."/>
            <person name="Vrbovska V."/>
            <person name="Kovarovic V."/>
            <person name="Bartak M."/>
            <person name="Svec P."/>
            <person name="Pantucek R."/>
        </authorList>
    </citation>
    <scope>NUCLEOTIDE SEQUENCE [LARGE SCALE GENOMIC DNA]</scope>
    <source>
        <strain evidence="2 3">CCM 8692</strain>
    </source>
</reference>
<dbReference type="NCBIfam" id="NF035944">
    <property type="entry name" value="PEPxxWA-CTERM"/>
    <property type="match status" value="1"/>
</dbReference>
<evidence type="ECO:0000313" key="2">
    <source>
        <dbReference type="EMBL" id="NHZ37448.1"/>
    </source>
</evidence>
<dbReference type="EMBL" id="VUYU01000029">
    <property type="protein sequence ID" value="NHZ37448.1"/>
    <property type="molecule type" value="Genomic_DNA"/>
</dbReference>
<dbReference type="NCBIfam" id="TIGR02595">
    <property type="entry name" value="PEP_CTERM"/>
    <property type="match status" value="1"/>
</dbReference>
<protein>
    <submittedName>
        <fullName evidence="2">PEP-CTERM sorting domain-containing protein</fullName>
    </submittedName>
</protein>
<feature type="domain" description="Ice-binding protein C-terminal" evidence="1">
    <location>
        <begin position="141"/>
        <end position="165"/>
    </location>
</feature>
<keyword evidence="3" id="KW-1185">Reference proteome</keyword>
<organism evidence="2 3">
    <name type="scientific">Massilia rubra</name>
    <dbReference type="NCBI Taxonomy" id="2607910"/>
    <lineage>
        <taxon>Bacteria</taxon>
        <taxon>Pseudomonadati</taxon>
        <taxon>Pseudomonadota</taxon>
        <taxon>Betaproteobacteria</taxon>
        <taxon>Burkholderiales</taxon>
        <taxon>Oxalobacteraceae</taxon>
        <taxon>Telluria group</taxon>
        <taxon>Massilia</taxon>
    </lineage>
</organism>
<dbReference type="Proteomes" id="UP000785613">
    <property type="component" value="Unassembled WGS sequence"/>
</dbReference>
<name>A0ABX0LSF4_9BURK</name>
<comment type="caution">
    <text evidence="2">The sequence shown here is derived from an EMBL/GenBank/DDBJ whole genome shotgun (WGS) entry which is preliminary data.</text>
</comment>
<evidence type="ECO:0000313" key="3">
    <source>
        <dbReference type="Proteomes" id="UP000785613"/>
    </source>
</evidence>
<proteinExistence type="predicted"/>
<dbReference type="Pfam" id="PF07589">
    <property type="entry name" value="PEP-CTERM"/>
    <property type="match status" value="1"/>
</dbReference>
<evidence type="ECO:0000259" key="1">
    <source>
        <dbReference type="Pfam" id="PF07589"/>
    </source>
</evidence>
<gene>
    <name evidence="2" type="ORF">F0185_28200</name>
</gene>
<sequence>MAFDPNYSTYGQLPDATASGGYTYQPAPATTDKLTFTVYDKGVPTSTESRALSHIRIENDMYSWDPLDRFMLGAGGWPFSTYIILDNSAGTWLPNGELPLQLSLGDVNRAEFSHTWLRTSDNALMSMTGRLHSLTEIDVSPVPEPGTWAMLLAGLGILGFSARRKRA</sequence>
<dbReference type="InterPro" id="IPR013424">
    <property type="entry name" value="Ice-binding_C"/>
</dbReference>
<accession>A0ABX0LSF4</accession>